<dbReference type="EnsemblMetazoa" id="tetur08g08251.1">
    <property type="protein sequence ID" value="tetur08g08251.1"/>
    <property type="gene ID" value="tetur08g08251"/>
</dbReference>
<dbReference type="HOGENOM" id="CLU_1268383_0_0_1"/>
<organism evidence="2 3">
    <name type="scientific">Tetranychus urticae</name>
    <name type="common">Two-spotted spider mite</name>
    <dbReference type="NCBI Taxonomy" id="32264"/>
    <lineage>
        <taxon>Eukaryota</taxon>
        <taxon>Metazoa</taxon>
        <taxon>Ecdysozoa</taxon>
        <taxon>Arthropoda</taxon>
        <taxon>Chelicerata</taxon>
        <taxon>Arachnida</taxon>
        <taxon>Acari</taxon>
        <taxon>Acariformes</taxon>
        <taxon>Trombidiformes</taxon>
        <taxon>Prostigmata</taxon>
        <taxon>Eleutherengona</taxon>
        <taxon>Raphignathae</taxon>
        <taxon>Tetranychoidea</taxon>
        <taxon>Tetranychidae</taxon>
        <taxon>Tetranychus</taxon>
    </lineage>
</organism>
<sequence length="221" mass="24664">MMRLLVVASLLILPSFIVSGDEIANSGAVTEAIPLLLWAAADPKEDCQAAKIDAAKFYQFTEKYRDEFLKYYNSLNIIGATKFLKDHADESGTKGVNWVLVFGKILEKKVTGQSEEKEHGLPSLVAWAVRNTGPGTKLTSVKRETLVSFLLAHKTDILKYQHAGDVDGLVKFLESTKAESTSTDVDWKTVINELKDNRQLFKSRCGLLKLRLFYKHIGNAE</sequence>
<evidence type="ECO:0000256" key="1">
    <source>
        <dbReference type="SAM" id="SignalP"/>
    </source>
</evidence>
<name>T1KCN2_TETUR</name>
<dbReference type="AlphaFoldDB" id="T1KCN2"/>
<accession>T1KCN2</accession>
<evidence type="ECO:0000313" key="2">
    <source>
        <dbReference type="EnsemblMetazoa" id="tetur08g08251.1"/>
    </source>
</evidence>
<keyword evidence="1" id="KW-0732">Signal</keyword>
<evidence type="ECO:0000313" key="3">
    <source>
        <dbReference type="Proteomes" id="UP000015104"/>
    </source>
</evidence>
<dbReference type="Proteomes" id="UP000015104">
    <property type="component" value="Unassembled WGS sequence"/>
</dbReference>
<dbReference type="EMBL" id="CAEY01001951">
    <property type="status" value="NOT_ANNOTATED_CDS"/>
    <property type="molecule type" value="Genomic_DNA"/>
</dbReference>
<protein>
    <submittedName>
        <fullName evidence="2">Uncharacterized protein</fullName>
    </submittedName>
</protein>
<reference evidence="2" key="2">
    <citation type="submission" date="2015-06" db="UniProtKB">
        <authorList>
            <consortium name="EnsemblMetazoa"/>
        </authorList>
    </citation>
    <scope>IDENTIFICATION</scope>
</reference>
<feature type="signal peptide" evidence="1">
    <location>
        <begin position="1"/>
        <end position="20"/>
    </location>
</feature>
<keyword evidence="3" id="KW-1185">Reference proteome</keyword>
<reference evidence="3" key="1">
    <citation type="submission" date="2011-08" db="EMBL/GenBank/DDBJ databases">
        <authorList>
            <person name="Rombauts S."/>
        </authorList>
    </citation>
    <scope>NUCLEOTIDE SEQUENCE</scope>
    <source>
        <strain evidence="3">London</strain>
    </source>
</reference>
<feature type="chain" id="PRO_5004581246" evidence="1">
    <location>
        <begin position="21"/>
        <end position="221"/>
    </location>
</feature>
<proteinExistence type="predicted"/>